<dbReference type="FunFam" id="3.40.630.10:FF:000084">
    <property type="entry name" value="Carboxypeptidase B2"/>
    <property type="match status" value="1"/>
</dbReference>
<sequence length="360" mass="41415">MVDSDRMNWLDSVLKTSNISYDVIIDDVEKLILEKEHGPSRFSKLLFSKRMHNEGGNRARYGFGEYHSYQTICDWMKDIERKYPDKAKVFTMGTTVEGRPIQGIKIGNQVWRNDKRIFWIDGGIHAREWAAVHTALWFIDRLIADYNDDSLVRMAVDRLNFYILPVANPDGYEYSRSDVSPMVSTRNGKLFNLYFTSSDSFMASMRDFLISPELNGKIDAFITLHTYSQMWIHPYSHARKSVPADVAELQRVGRAAVAALENTYGTKYKFGTGSDILYPSAGGSDDWAKGTLRIKYVYLLELRPGEDVWDGFILDQHQLIPTAKETWNGVKVVIRTVSDQAASREELISELFRTEFRKKN</sequence>
<dbReference type="AlphaFoldDB" id="A0A1I7T8I5"/>
<dbReference type="GO" id="GO:0005615">
    <property type="term" value="C:extracellular space"/>
    <property type="evidence" value="ECO:0007669"/>
    <property type="project" value="TreeGrafter"/>
</dbReference>
<keyword evidence="5" id="KW-0479">Metal-binding</keyword>
<dbReference type="SMART" id="SM00631">
    <property type="entry name" value="Zn_pept"/>
    <property type="match status" value="1"/>
</dbReference>
<organism evidence="12 13">
    <name type="scientific">Caenorhabditis tropicalis</name>
    <dbReference type="NCBI Taxonomy" id="1561998"/>
    <lineage>
        <taxon>Eukaryota</taxon>
        <taxon>Metazoa</taxon>
        <taxon>Ecdysozoa</taxon>
        <taxon>Nematoda</taxon>
        <taxon>Chromadorea</taxon>
        <taxon>Rhabditida</taxon>
        <taxon>Rhabditina</taxon>
        <taxon>Rhabditomorpha</taxon>
        <taxon>Rhabditoidea</taxon>
        <taxon>Rhabditidae</taxon>
        <taxon>Peloderinae</taxon>
        <taxon>Caenorhabditis</taxon>
    </lineage>
</organism>
<evidence type="ECO:0000256" key="8">
    <source>
        <dbReference type="ARBA" id="ARBA00022833"/>
    </source>
</evidence>
<dbReference type="PANTHER" id="PTHR11705:SF54">
    <property type="entry name" value="SHKT DOMAIN-CONTAINING PROTEIN"/>
    <property type="match status" value="1"/>
</dbReference>
<evidence type="ECO:0000256" key="6">
    <source>
        <dbReference type="ARBA" id="ARBA00022729"/>
    </source>
</evidence>
<keyword evidence="12" id="KW-1185">Reference proteome</keyword>
<dbReference type="InterPro" id="IPR000834">
    <property type="entry name" value="Peptidase_M14"/>
</dbReference>
<accession>A0A1I7T8I5</accession>
<evidence type="ECO:0000256" key="5">
    <source>
        <dbReference type="ARBA" id="ARBA00022723"/>
    </source>
</evidence>
<keyword evidence="8" id="KW-0862">Zinc</keyword>
<dbReference type="Proteomes" id="UP000095282">
    <property type="component" value="Unplaced"/>
</dbReference>
<dbReference type="GO" id="GO:0008270">
    <property type="term" value="F:zinc ion binding"/>
    <property type="evidence" value="ECO:0007669"/>
    <property type="project" value="InterPro"/>
</dbReference>
<evidence type="ECO:0000313" key="12">
    <source>
        <dbReference type="Proteomes" id="UP000095282"/>
    </source>
</evidence>
<keyword evidence="3" id="KW-0121">Carboxypeptidase</keyword>
<dbReference type="GO" id="GO:0006508">
    <property type="term" value="P:proteolysis"/>
    <property type="evidence" value="ECO:0007669"/>
    <property type="project" value="UniProtKB-KW"/>
</dbReference>
<evidence type="ECO:0000256" key="2">
    <source>
        <dbReference type="ARBA" id="ARBA00005988"/>
    </source>
</evidence>
<evidence type="ECO:0000256" key="9">
    <source>
        <dbReference type="ARBA" id="ARBA00023049"/>
    </source>
</evidence>
<dbReference type="eggNOG" id="KOG2650">
    <property type="taxonomic scope" value="Eukaryota"/>
</dbReference>
<dbReference type="WBParaSite" id="Csp11.Scaffold545.g3457.t1">
    <property type="protein sequence ID" value="Csp11.Scaffold545.g3457.t1"/>
    <property type="gene ID" value="Csp11.Scaffold545.g3457"/>
</dbReference>
<keyword evidence="4" id="KW-0645">Protease</keyword>
<protein>
    <submittedName>
        <fullName evidence="13">Peptidase_M14 domain-containing protein</fullName>
    </submittedName>
</protein>
<dbReference type="Gene3D" id="3.40.630.10">
    <property type="entry name" value="Zn peptidases"/>
    <property type="match status" value="2"/>
</dbReference>
<comment type="similarity">
    <text evidence="2 10">Belongs to the peptidase M14 family.</text>
</comment>
<keyword evidence="9" id="KW-0482">Metalloprotease</keyword>
<dbReference type="SUPFAM" id="SSF53187">
    <property type="entry name" value="Zn-dependent exopeptidases"/>
    <property type="match status" value="1"/>
</dbReference>
<dbReference type="PROSITE" id="PS52035">
    <property type="entry name" value="PEPTIDASE_M14"/>
    <property type="match status" value="1"/>
</dbReference>
<evidence type="ECO:0000259" key="11">
    <source>
        <dbReference type="PROSITE" id="PS52035"/>
    </source>
</evidence>
<feature type="active site" description="Proton donor/acceptor" evidence="10">
    <location>
        <position position="301"/>
    </location>
</feature>
<reference evidence="13" key="1">
    <citation type="submission" date="2016-11" db="UniProtKB">
        <authorList>
            <consortium name="WormBaseParasite"/>
        </authorList>
    </citation>
    <scope>IDENTIFICATION</scope>
</reference>
<keyword evidence="7" id="KW-0378">Hydrolase</keyword>
<evidence type="ECO:0000256" key="10">
    <source>
        <dbReference type="PROSITE-ProRule" id="PRU01379"/>
    </source>
</evidence>
<dbReference type="PRINTS" id="PR00765">
    <property type="entry name" value="CRBOXYPTASEA"/>
</dbReference>
<dbReference type="GO" id="GO:0004181">
    <property type="term" value="F:metallocarboxypeptidase activity"/>
    <property type="evidence" value="ECO:0007669"/>
    <property type="project" value="InterPro"/>
</dbReference>
<dbReference type="PANTHER" id="PTHR11705">
    <property type="entry name" value="PROTEASE FAMILY M14 CARBOXYPEPTIDASE A,B"/>
    <property type="match status" value="1"/>
</dbReference>
<evidence type="ECO:0000256" key="7">
    <source>
        <dbReference type="ARBA" id="ARBA00022801"/>
    </source>
</evidence>
<dbReference type="Pfam" id="PF00246">
    <property type="entry name" value="Peptidase_M14"/>
    <property type="match status" value="2"/>
</dbReference>
<feature type="domain" description="Peptidase M14" evidence="11">
    <location>
        <begin position="65"/>
        <end position="337"/>
    </location>
</feature>
<evidence type="ECO:0000313" key="13">
    <source>
        <dbReference type="WBParaSite" id="Csp11.Scaffold545.g3457.t1"/>
    </source>
</evidence>
<evidence type="ECO:0000256" key="4">
    <source>
        <dbReference type="ARBA" id="ARBA00022670"/>
    </source>
</evidence>
<name>A0A1I7T8I5_9PELO</name>
<keyword evidence="6" id="KW-0732">Signal</keyword>
<evidence type="ECO:0000256" key="1">
    <source>
        <dbReference type="ARBA" id="ARBA00001947"/>
    </source>
</evidence>
<proteinExistence type="inferred from homology"/>
<evidence type="ECO:0000256" key="3">
    <source>
        <dbReference type="ARBA" id="ARBA00022645"/>
    </source>
</evidence>
<dbReference type="STRING" id="1561998.A0A1I7T8I5"/>
<comment type="cofactor">
    <cofactor evidence="1">
        <name>Zn(2+)</name>
        <dbReference type="ChEBI" id="CHEBI:29105"/>
    </cofactor>
</comment>